<comment type="caution">
    <text evidence="1">The sequence shown here is derived from an EMBL/GenBank/DDBJ whole genome shotgun (WGS) entry which is preliminary data.</text>
</comment>
<gene>
    <name evidence="1" type="ORF">CLIB1444_05S00606</name>
</gene>
<organism evidence="1 2">
    <name type="scientific">[Candida] jaroonii</name>
    <dbReference type="NCBI Taxonomy" id="467808"/>
    <lineage>
        <taxon>Eukaryota</taxon>
        <taxon>Fungi</taxon>
        <taxon>Dikarya</taxon>
        <taxon>Ascomycota</taxon>
        <taxon>Saccharomycotina</taxon>
        <taxon>Pichiomycetes</taxon>
        <taxon>Debaryomycetaceae</taxon>
        <taxon>Yamadazyma</taxon>
    </lineage>
</organism>
<dbReference type="Proteomes" id="UP001152531">
    <property type="component" value="Unassembled WGS sequence"/>
</dbReference>
<reference evidence="1" key="1">
    <citation type="submission" date="2022-06" db="EMBL/GenBank/DDBJ databases">
        <authorList>
            <person name="Legras J.-L."/>
            <person name="Devillers H."/>
            <person name="Grondin C."/>
        </authorList>
    </citation>
    <scope>NUCLEOTIDE SEQUENCE</scope>
    <source>
        <strain evidence="1">CLIB 1444</strain>
    </source>
</reference>
<dbReference type="EMBL" id="CALSDN010000005">
    <property type="protein sequence ID" value="CAH6720965.1"/>
    <property type="molecule type" value="Genomic_DNA"/>
</dbReference>
<evidence type="ECO:0000313" key="1">
    <source>
        <dbReference type="EMBL" id="CAH6720965.1"/>
    </source>
</evidence>
<protein>
    <submittedName>
        <fullName evidence="1">Dolichyl-diphosphooligosaccharide--protein glycosyltransferase subunit Ost6p</fullName>
    </submittedName>
</protein>
<sequence length="336" mass="38753">MRPGGWLFLLWSLQVWAYNSLEALTLTEVSSQSEDFIIRIEDGNLDLFTGVRDYYTLVILTSTLDKHNCVPCKGIMDGIKRVSKNYFKDYKQLHQLFFVEIDLVHEGNRKIANDLQLASIPHVWLVPPNPKEQYEPLAILKEQHFVFKVPKGSVANQALELARLLSQTLNKSIYVRDEDPLTQFILYFSVTFLSITILKRRGPKIVTNLGKPMAWRIIAIGAILSSITGYQFTKIKKVPFIARNEKGIMFISGGHHYQFGTEIVIVSANYILLGVATLFLIYLGNYKPHERSKFQKDHIQILITINCVVLYIFYSCLTSIALRKDPYYPYHFTKFF</sequence>
<keyword evidence="2" id="KW-1185">Reference proteome</keyword>
<name>A0ACA9Y874_9ASCO</name>
<proteinExistence type="predicted"/>
<accession>A0ACA9Y874</accession>
<evidence type="ECO:0000313" key="2">
    <source>
        <dbReference type="Proteomes" id="UP001152531"/>
    </source>
</evidence>